<dbReference type="InterPro" id="IPR050706">
    <property type="entry name" value="Cyclic-di-GMP_PDE-like"/>
</dbReference>
<dbReference type="GO" id="GO:0071111">
    <property type="term" value="F:cyclic-guanylate-specific phosphodiesterase activity"/>
    <property type="evidence" value="ECO:0007669"/>
    <property type="project" value="InterPro"/>
</dbReference>
<dbReference type="PANTHER" id="PTHR33121">
    <property type="entry name" value="CYCLIC DI-GMP PHOSPHODIESTERASE PDEF"/>
    <property type="match status" value="1"/>
</dbReference>
<dbReference type="PANTHER" id="PTHR33121:SF70">
    <property type="entry name" value="SIGNALING PROTEIN YKOW"/>
    <property type="match status" value="1"/>
</dbReference>
<accession>A0AAW3MYI6</accession>
<dbReference type="SUPFAM" id="SSF141868">
    <property type="entry name" value="EAL domain-like"/>
    <property type="match status" value="1"/>
</dbReference>
<dbReference type="EMBL" id="LPBJ01000047">
    <property type="protein sequence ID" value="KVP98256.1"/>
    <property type="molecule type" value="Genomic_DNA"/>
</dbReference>
<sequence>MPAVRRTARRLTLPAALRNGELLTYFQPLVSVDGQLKGCEALARWRLPDGTFASPADFIAAAERTGFIHLLGETVLREALTQLPRFEAAGLGSLFMSVNISPRQLEHPDFEGVLTRVLAETGVAPGRLSLEVTEGVAVTDLPRATAMLTRIAGTGVRISLDDYGTGYAGLTYLRLFPVSTLKLDRSFIQDLESDRITRILVKAVVRLADELGLRTIAEGVETPSQASAVKELCFDYIQGYLYGKPMPADELIARFAPPSTLIH</sequence>
<dbReference type="CDD" id="cd01948">
    <property type="entry name" value="EAL"/>
    <property type="match status" value="1"/>
</dbReference>
<reference evidence="2 3" key="1">
    <citation type="submission" date="2015-11" db="EMBL/GenBank/DDBJ databases">
        <title>Expanding the genomic diversity of Burkholderia species for the development of highly accurate diagnostics.</title>
        <authorList>
            <person name="Sahl J."/>
            <person name="Keim P."/>
            <person name="Wagner D."/>
        </authorList>
    </citation>
    <scope>NUCLEOTIDE SEQUENCE [LARGE SCALE GENOMIC DNA]</scope>
    <source>
        <strain evidence="2 3">MSMB1808WGS</strain>
    </source>
</reference>
<gene>
    <name evidence="2" type="ORF">WJ96_06965</name>
</gene>
<name>A0AAW3MYI6_9BURK</name>
<dbReference type="RefSeq" id="WP_059925413.1">
    <property type="nucleotide sequence ID" value="NZ_LPBJ01000047.1"/>
</dbReference>
<dbReference type="Pfam" id="PF00563">
    <property type="entry name" value="EAL"/>
    <property type="match status" value="1"/>
</dbReference>
<protein>
    <recommendedName>
        <fullName evidence="1">EAL domain-containing protein</fullName>
    </recommendedName>
</protein>
<dbReference type="Proteomes" id="UP000056453">
    <property type="component" value="Unassembled WGS sequence"/>
</dbReference>
<organism evidence="2 3">
    <name type="scientific">Burkholderia ubonensis</name>
    <dbReference type="NCBI Taxonomy" id="101571"/>
    <lineage>
        <taxon>Bacteria</taxon>
        <taxon>Pseudomonadati</taxon>
        <taxon>Pseudomonadota</taxon>
        <taxon>Betaproteobacteria</taxon>
        <taxon>Burkholderiales</taxon>
        <taxon>Burkholderiaceae</taxon>
        <taxon>Burkholderia</taxon>
        <taxon>Burkholderia cepacia complex</taxon>
    </lineage>
</organism>
<dbReference type="InterPro" id="IPR035919">
    <property type="entry name" value="EAL_sf"/>
</dbReference>
<dbReference type="AlphaFoldDB" id="A0AAW3MYI6"/>
<dbReference type="SMART" id="SM00052">
    <property type="entry name" value="EAL"/>
    <property type="match status" value="1"/>
</dbReference>
<proteinExistence type="predicted"/>
<keyword evidence="3" id="KW-1185">Reference proteome</keyword>
<evidence type="ECO:0000259" key="1">
    <source>
        <dbReference type="PROSITE" id="PS50883"/>
    </source>
</evidence>
<dbReference type="PROSITE" id="PS50883">
    <property type="entry name" value="EAL"/>
    <property type="match status" value="1"/>
</dbReference>
<dbReference type="Gene3D" id="3.20.20.450">
    <property type="entry name" value="EAL domain"/>
    <property type="match status" value="1"/>
</dbReference>
<comment type="caution">
    <text evidence="2">The sequence shown here is derived from an EMBL/GenBank/DDBJ whole genome shotgun (WGS) entry which is preliminary data.</text>
</comment>
<feature type="domain" description="EAL" evidence="1">
    <location>
        <begin position="6"/>
        <end position="259"/>
    </location>
</feature>
<evidence type="ECO:0000313" key="3">
    <source>
        <dbReference type="Proteomes" id="UP000056453"/>
    </source>
</evidence>
<dbReference type="InterPro" id="IPR001633">
    <property type="entry name" value="EAL_dom"/>
</dbReference>
<evidence type="ECO:0000313" key="2">
    <source>
        <dbReference type="EMBL" id="KVP98256.1"/>
    </source>
</evidence>